<organism evidence="26 27">
    <name type="scientific">Giardia muris</name>
    <dbReference type="NCBI Taxonomy" id="5742"/>
    <lineage>
        <taxon>Eukaryota</taxon>
        <taxon>Metamonada</taxon>
        <taxon>Diplomonadida</taxon>
        <taxon>Hexamitidae</taxon>
        <taxon>Giardiinae</taxon>
        <taxon>Giardia</taxon>
    </lineage>
</organism>
<feature type="transmembrane region" description="Helical" evidence="25">
    <location>
        <begin position="103"/>
        <end position="125"/>
    </location>
</feature>
<evidence type="ECO:0000256" key="11">
    <source>
        <dbReference type="ARBA" id="ARBA00044884"/>
    </source>
</evidence>
<comment type="catalytic activity">
    <reaction evidence="9">
        <text>L-histidyl-glycine(out) = L-histidyl-glycine(in)</text>
        <dbReference type="Rhea" id="RHEA:79395"/>
        <dbReference type="ChEBI" id="CHEBI:229957"/>
    </reaction>
</comment>
<evidence type="ECO:0000256" key="18">
    <source>
        <dbReference type="ARBA" id="ARBA00044912"/>
    </source>
</evidence>
<dbReference type="InterPro" id="IPR052187">
    <property type="entry name" value="MFSD1"/>
</dbReference>
<comment type="catalytic activity">
    <reaction evidence="13">
        <text>L-alpha-aminoacyl-L-lysine(out) = L-alpha-aminoacyl-L-lysine(in)</text>
        <dbReference type="Rhea" id="RHEA:79383"/>
        <dbReference type="ChEBI" id="CHEBI:229966"/>
    </reaction>
</comment>
<dbReference type="VEuPathDB" id="GiardiaDB:GMRT_14186"/>
<evidence type="ECO:0000256" key="15">
    <source>
        <dbReference type="ARBA" id="ARBA00044899"/>
    </source>
</evidence>
<comment type="catalytic activity">
    <reaction evidence="12">
        <text>L-lysyl-L-alpha-amino acid(out) = L-lysyl-L-alpha-amino acid(in)</text>
        <dbReference type="Rhea" id="RHEA:79387"/>
        <dbReference type="ChEBI" id="CHEBI:229965"/>
    </reaction>
</comment>
<dbReference type="CDD" id="cd06174">
    <property type="entry name" value="MFS"/>
    <property type="match status" value="1"/>
</dbReference>
<dbReference type="Pfam" id="PF07690">
    <property type="entry name" value="MFS_1"/>
    <property type="match status" value="1"/>
</dbReference>
<comment type="function">
    <text evidence="23">Lysosomal dipeptide uniporter that selectively exports lysine, arginine or histidine-containing dipeptides with a net positive charge from the lysosome lumen into the cytosol. Could play a role in a specific type of protein O-glycosylation indirectly regulating macrophages migration and tissue invasion. Also essential for liver homeostasis.</text>
</comment>
<evidence type="ECO:0000256" key="8">
    <source>
        <dbReference type="ARBA" id="ARBA00044876"/>
    </source>
</evidence>
<feature type="transmembrane region" description="Helical" evidence="25">
    <location>
        <begin position="351"/>
        <end position="370"/>
    </location>
</feature>
<feature type="transmembrane region" description="Helical" evidence="25">
    <location>
        <begin position="77"/>
        <end position="97"/>
    </location>
</feature>
<comment type="subcellular location">
    <subcellularLocation>
        <location evidence="1">Lysosome membrane</location>
        <topology evidence="1">Multi-pass membrane protein</topology>
    </subcellularLocation>
</comment>
<evidence type="ECO:0000256" key="2">
    <source>
        <dbReference type="ARBA" id="ARBA00008335"/>
    </source>
</evidence>
<evidence type="ECO:0000256" key="20">
    <source>
        <dbReference type="ARBA" id="ARBA00044924"/>
    </source>
</evidence>
<reference evidence="26 27" key="1">
    <citation type="submission" date="2019-05" db="EMBL/GenBank/DDBJ databases">
        <title>The compact genome of Giardia muris reveals important steps in the evolution of intestinal protozoan parasites.</title>
        <authorList>
            <person name="Xu F."/>
            <person name="Jimenez-Gonzalez A."/>
            <person name="Einarsson E."/>
            <person name="Astvaldsson A."/>
            <person name="Peirasmaki D."/>
            <person name="Eckmann L."/>
            <person name="Andersson J.O."/>
            <person name="Svard S.G."/>
            <person name="Jerlstrom-Hultqvist J."/>
        </authorList>
    </citation>
    <scope>NUCLEOTIDE SEQUENCE [LARGE SCALE GENOMIC DNA]</scope>
    <source>
        <strain evidence="26 27">Roberts-Thomson</strain>
    </source>
</reference>
<feature type="transmembrane region" description="Helical" evidence="25">
    <location>
        <begin position="7"/>
        <end position="27"/>
    </location>
</feature>
<name>A0A4Z1SX32_GIAMU</name>
<evidence type="ECO:0000256" key="24">
    <source>
        <dbReference type="ARBA" id="ARBA00046376"/>
    </source>
</evidence>
<comment type="caution">
    <text evidence="26">The sequence shown here is derived from an EMBL/GenBank/DDBJ whole genome shotgun (WGS) entry which is preliminary data.</text>
</comment>
<evidence type="ECO:0000256" key="19">
    <source>
        <dbReference type="ARBA" id="ARBA00044919"/>
    </source>
</evidence>
<comment type="catalytic activity">
    <reaction evidence="8">
        <text>L-lysyl-L-alanine(out) = L-lysyl-L-alanine(in)</text>
        <dbReference type="Rhea" id="RHEA:79399"/>
        <dbReference type="ChEBI" id="CHEBI:229954"/>
    </reaction>
</comment>
<dbReference type="PANTHER" id="PTHR23512:SF3">
    <property type="entry name" value="MAJOR FACILITATOR SUPERFAMILY DOMAIN-CONTAINING PROTEIN 1"/>
    <property type="match status" value="1"/>
</dbReference>
<feature type="transmembrane region" description="Helical" evidence="25">
    <location>
        <begin position="137"/>
        <end position="158"/>
    </location>
</feature>
<dbReference type="SUPFAM" id="SSF103473">
    <property type="entry name" value="MFS general substrate transporter"/>
    <property type="match status" value="1"/>
</dbReference>
<comment type="similarity">
    <text evidence="2">Belongs to the major facilitator superfamily.</text>
</comment>
<comment type="catalytic activity">
    <reaction evidence="15">
        <text>L-arginyl-L-alpha-amino acid(out) = L-arginyl-L-alpha-amino acid(in)</text>
        <dbReference type="Rhea" id="RHEA:79371"/>
        <dbReference type="ChEBI" id="CHEBI:84315"/>
    </reaction>
</comment>
<dbReference type="GO" id="GO:0022857">
    <property type="term" value="F:transmembrane transporter activity"/>
    <property type="evidence" value="ECO:0007669"/>
    <property type="project" value="InterPro"/>
</dbReference>
<dbReference type="OrthoDB" id="424834at2759"/>
<comment type="catalytic activity">
    <reaction evidence="10">
        <text>L-alpha-aminoacyl-L-arginine(out) = L-alpha-aminoacyl-L-arginine(in)</text>
        <dbReference type="Rhea" id="RHEA:79367"/>
        <dbReference type="ChEBI" id="CHEBI:229968"/>
    </reaction>
</comment>
<comment type="catalytic activity">
    <reaction evidence="14">
        <text>L-aspartyl-L-lysine(out) = L-aspartyl-L-lysine(in)</text>
        <dbReference type="Rhea" id="RHEA:79411"/>
        <dbReference type="ChEBI" id="CHEBI:229953"/>
    </reaction>
</comment>
<keyword evidence="7" id="KW-0458">Lysosome</keyword>
<comment type="catalytic activity">
    <reaction evidence="11">
        <text>L-alpha-aminoacyl-L-histidine(out) = L-alpha-aminoacyl-L-histidine(in)</text>
        <dbReference type="Rhea" id="RHEA:79375"/>
        <dbReference type="ChEBI" id="CHEBI:229967"/>
    </reaction>
</comment>
<dbReference type="EMBL" id="VDLU01000001">
    <property type="protein sequence ID" value="TNJ30276.1"/>
    <property type="molecule type" value="Genomic_DNA"/>
</dbReference>
<dbReference type="PANTHER" id="PTHR23512">
    <property type="entry name" value="MAJOR FACILITATOR SUPERFAMILY DOMAIN-CONTAINING PROTEIN 1"/>
    <property type="match status" value="1"/>
</dbReference>
<feature type="transmembrane region" description="Helical" evidence="25">
    <location>
        <begin position="320"/>
        <end position="339"/>
    </location>
</feature>
<dbReference type="GO" id="GO:0005765">
    <property type="term" value="C:lysosomal membrane"/>
    <property type="evidence" value="ECO:0007669"/>
    <property type="project" value="UniProtKB-SubCell"/>
</dbReference>
<evidence type="ECO:0000256" key="1">
    <source>
        <dbReference type="ARBA" id="ARBA00004155"/>
    </source>
</evidence>
<comment type="catalytic activity">
    <reaction evidence="20">
        <text>L-lysyl-glycine(out) = L-lysyl-glycine(in)</text>
        <dbReference type="Rhea" id="RHEA:79407"/>
        <dbReference type="ChEBI" id="CHEBI:191202"/>
    </reaction>
</comment>
<dbReference type="InterPro" id="IPR036259">
    <property type="entry name" value="MFS_trans_sf"/>
</dbReference>
<evidence type="ECO:0000256" key="25">
    <source>
        <dbReference type="SAM" id="Phobius"/>
    </source>
</evidence>
<feature type="transmembrane region" description="Helical" evidence="25">
    <location>
        <begin position="164"/>
        <end position="185"/>
    </location>
</feature>
<keyword evidence="6 25" id="KW-0472">Membrane</keyword>
<evidence type="ECO:0000256" key="17">
    <source>
        <dbReference type="ARBA" id="ARBA00044903"/>
    </source>
</evidence>
<evidence type="ECO:0000256" key="5">
    <source>
        <dbReference type="ARBA" id="ARBA00022989"/>
    </source>
</evidence>
<evidence type="ECO:0000256" key="10">
    <source>
        <dbReference type="ARBA" id="ARBA00044881"/>
    </source>
</evidence>
<feature type="transmembrane region" description="Helical" evidence="25">
    <location>
        <begin position="390"/>
        <end position="411"/>
    </location>
</feature>
<feature type="transmembrane region" description="Helical" evidence="25">
    <location>
        <begin position="220"/>
        <end position="240"/>
    </location>
</feature>
<keyword evidence="3" id="KW-0813">Transport</keyword>
<evidence type="ECO:0000256" key="22">
    <source>
        <dbReference type="ARBA" id="ARBA00045018"/>
    </source>
</evidence>
<dbReference type="AlphaFoldDB" id="A0A4Z1SX32"/>
<evidence type="ECO:0000256" key="4">
    <source>
        <dbReference type="ARBA" id="ARBA00022692"/>
    </source>
</evidence>
<evidence type="ECO:0000256" key="6">
    <source>
        <dbReference type="ARBA" id="ARBA00023136"/>
    </source>
</evidence>
<accession>A0A4Z1SX32</accession>
<gene>
    <name evidence="26" type="ORF">GMRT_14186</name>
</gene>
<protein>
    <recommendedName>
        <fullName evidence="21">Lysosomal dipeptide transporter MFSD1</fullName>
    </recommendedName>
    <alternativeName>
        <fullName evidence="22">Major facilitator superfamily domain-containing protein 1</fullName>
    </alternativeName>
</protein>
<comment type="catalytic activity">
    <reaction evidence="18">
        <text>L-histidyl-L-alpha-amino acid(out) = L-histidyl-L-alpha-amino acid(in)</text>
        <dbReference type="Rhea" id="RHEA:79379"/>
        <dbReference type="ChEBI" id="CHEBI:229964"/>
    </reaction>
</comment>
<keyword evidence="27" id="KW-1185">Reference proteome</keyword>
<evidence type="ECO:0000256" key="21">
    <source>
        <dbReference type="ARBA" id="ARBA00044985"/>
    </source>
</evidence>
<proteinExistence type="inferred from homology"/>
<evidence type="ECO:0000256" key="16">
    <source>
        <dbReference type="ARBA" id="ARBA00044900"/>
    </source>
</evidence>
<dbReference type="InterPro" id="IPR011701">
    <property type="entry name" value="MFS"/>
</dbReference>
<feature type="transmembrane region" description="Helical" evidence="25">
    <location>
        <begin position="260"/>
        <end position="285"/>
    </location>
</feature>
<comment type="subunit">
    <text evidence="24">Homodimer. Interacts with lysosomal protein GLMP (via lumenal domain); the interaction starts while both proteins are still in the endoplasmic reticulum and is required for stabilization of MFSD1 in lysosomes but has no direct effect on its targeting to lysosomes or transporter activity.</text>
</comment>
<evidence type="ECO:0000256" key="9">
    <source>
        <dbReference type="ARBA" id="ARBA00044878"/>
    </source>
</evidence>
<dbReference type="Proteomes" id="UP000315496">
    <property type="component" value="Chromosome 1"/>
</dbReference>
<evidence type="ECO:0000256" key="13">
    <source>
        <dbReference type="ARBA" id="ARBA00044893"/>
    </source>
</evidence>
<evidence type="ECO:0000256" key="14">
    <source>
        <dbReference type="ARBA" id="ARBA00044898"/>
    </source>
</evidence>
<comment type="catalytic activity">
    <reaction evidence="16">
        <text>L-lysyl-L-lysine(out) = L-lysyl-L-lysine(in)</text>
        <dbReference type="Rhea" id="RHEA:79403"/>
        <dbReference type="ChEBI" id="CHEBI:229956"/>
    </reaction>
</comment>
<evidence type="ECO:0000313" key="27">
    <source>
        <dbReference type="Proteomes" id="UP000315496"/>
    </source>
</evidence>
<keyword evidence="4 25" id="KW-0812">Transmembrane</keyword>
<keyword evidence="5 25" id="KW-1133">Transmembrane helix</keyword>
<sequence>MVHTRRGVYIGIHIFFITLLMVPNTLFYATPNALSELLITTFKDPDLIHTSSLMHSIPSIFMSFFTSFVADMFGVQYFLIPYQVVICFGCLLIAFASNNVMFLIGRLMYGITGEGMIMLQSKLIANLVPSQWHPTAFGAAFSGFMFGEFLTSFFISRLTTVRTAYLVCFGCLLISLICCSAYTAIEIVRLRKLQEKEGSTERKRATCKELFKRQIDAIRAAPTVLWLFIVVRLIFLGSKMAFDSTSTLTLTSALNVPEDRVVFCVGIQQLTSAISFLITGLLTSFHRSGPMIAILIGFLIMLLGMISLYIFSGFESGRTFTTAICVTVFLGLSFGTFAGNASSVIVALSSVYIAATGLGIVFSLQFILMSGIVPLSNYVAKKLGSRNICWLYIGILIVAIPFLVISAIVYFRKVFSTSKSEMDLDTKMNDSYMDPQPDTSIISQRSAEMSTALGDSNRVSAQL</sequence>
<evidence type="ECO:0000256" key="3">
    <source>
        <dbReference type="ARBA" id="ARBA00022448"/>
    </source>
</evidence>
<evidence type="ECO:0000256" key="23">
    <source>
        <dbReference type="ARBA" id="ARBA00045709"/>
    </source>
</evidence>
<dbReference type="Gene3D" id="1.20.1250.20">
    <property type="entry name" value="MFS general substrate transporter like domains"/>
    <property type="match status" value="1"/>
</dbReference>
<evidence type="ECO:0000313" key="26">
    <source>
        <dbReference type="EMBL" id="TNJ30276.1"/>
    </source>
</evidence>
<evidence type="ECO:0000256" key="12">
    <source>
        <dbReference type="ARBA" id="ARBA00044891"/>
    </source>
</evidence>
<comment type="catalytic activity">
    <reaction evidence="19">
        <text>L-alanyl-L-lysine(out) = L-alanyl-L-lysine(in)</text>
        <dbReference type="Rhea" id="RHEA:79415"/>
        <dbReference type="ChEBI" id="CHEBI:192470"/>
    </reaction>
</comment>
<evidence type="ECO:0000256" key="7">
    <source>
        <dbReference type="ARBA" id="ARBA00023228"/>
    </source>
</evidence>
<feature type="transmembrane region" description="Helical" evidence="25">
    <location>
        <begin position="292"/>
        <end position="314"/>
    </location>
</feature>
<comment type="catalytic activity">
    <reaction evidence="17">
        <text>L-arginyl-glycine(out) = L-arginyl-glycine(in)</text>
        <dbReference type="Rhea" id="RHEA:79391"/>
        <dbReference type="ChEBI" id="CHEBI:229955"/>
    </reaction>
</comment>